<evidence type="ECO:0000313" key="9">
    <source>
        <dbReference type="Proteomes" id="UP000076761"/>
    </source>
</evidence>
<reference evidence="8 9" key="1">
    <citation type="journal article" date="2016" name="Mol. Biol. Evol.">
        <title>Comparative Genomics of Early-Diverging Mushroom-Forming Fungi Provides Insights into the Origins of Lignocellulose Decay Capabilities.</title>
        <authorList>
            <person name="Nagy L.G."/>
            <person name="Riley R."/>
            <person name="Tritt A."/>
            <person name="Adam C."/>
            <person name="Daum C."/>
            <person name="Floudas D."/>
            <person name="Sun H."/>
            <person name="Yadav J.S."/>
            <person name="Pangilinan J."/>
            <person name="Larsson K.H."/>
            <person name="Matsuura K."/>
            <person name="Barry K."/>
            <person name="Labutti K."/>
            <person name="Kuo R."/>
            <person name="Ohm R.A."/>
            <person name="Bhattacharya S.S."/>
            <person name="Shirouzu T."/>
            <person name="Yoshinaga Y."/>
            <person name="Martin F.M."/>
            <person name="Grigoriev I.V."/>
            <person name="Hibbett D.S."/>
        </authorList>
    </citation>
    <scope>NUCLEOTIDE SEQUENCE [LARGE SCALE GENOMIC DNA]</scope>
    <source>
        <strain evidence="8 9">HHB14362 ss-1</strain>
    </source>
</reference>
<dbReference type="SUPFAM" id="SSF51905">
    <property type="entry name" value="FAD/NAD(P)-binding domain"/>
    <property type="match status" value="1"/>
</dbReference>
<dbReference type="Gene3D" id="3.50.50.60">
    <property type="entry name" value="FAD/NAD(P)-binding domain"/>
    <property type="match status" value="1"/>
</dbReference>
<organism evidence="8 9">
    <name type="scientific">Neolentinus lepideus HHB14362 ss-1</name>
    <dbReference type="NCBI Taxonomy" id="1314782"/>
    <lineage>
        <taxon>Eukaryota</taxon>
        <taxon>Fungi</taxon>
        <taxon>Dikarya</taxon>
        <taxon>Basidiomycota</taxon>
        <taxon>Agaricomycotina</taxon>
        <taxon>Agaricomycetes</taxon>
        <taxon>Gloeophyllales</taxon>
        <taxon>Gloeophyllaceae</taxon>
        <taxon>Neolentinus</taxon>
    </lineage>
</organism>
<dbReference type="PANTHER" id="PTHR43004:SF19">
    <property type="entry name" value="BINDING MONOOXYGENASE, PUTATIVE (JCVI)-RELATED"/>
    <property type="match status" value="1"/>
</dbReference>
<dbReference type="Proteomes" id="UP000076761">
    <property type="component" value="Unassembled WGS sequence"/>
</dbReference>
<sequence length="380" mass="42275">MVQLPVLIVGAGPTGLTLAIILLKYGVPIRLIERNTYFHGGARGTALQPRTLEILARLGVIDDVLKMATPPYLIAVHGSKGKEVIRTVKWAEESASISYSDLASISQAEFEAILRKHIEKFRGVIETGMELVGVEQTEAKVTAHVKQTRSGTREIIECECLVAADGASGETREFLGIQFLDERQELDRIFTANVHVHGIDRQHWHQWGDAASALFFLKPLNPSPLFQIQAFGPSLPEQLPTDTQGIQELFNSISGTDEITIENASWISTWRAHVRMVERFRKGRVFLAGDSAHCHPPAGGQGMNTAIQDAFNIGWKMAYVYKRIADHTFLDTYEIERAPVVAEMLNLTKELNSQAWKSSTGRQLPRLDSRGTETVLPRIK</sequence>
<dbReference type="PANTHER" id="PTHR43004">
    <property type="entry name" value="TRK SYSTEM POTASSIUM UPTAKE PROTEIN"/>
    <property type="match status" value="1"/>
</dbReference>
<proteinExistence type="predicted"/>
<evidence type="ECO:0000256" key="1">
    <source>
        <dbReference type="ARBA" id="ARBA00001974"/>
    </source>
</evidence>
<evidence type="ECO:0000313" key="8">
    <source>
        <dbReference type="EMBL" id="KZT27857.1"/>
    </source>
</evidence>
<dbReference type="Pfam" id="PF01494">
    <property type="entry name" value="FAD_binding_3"/>
    <property type="match status" value="1"/>
</dbReference>
<keyword evidence="4" id="KW-0560">Oxidoreductase</keyword>
<keyword evidence="6" id="KW-1133">Transmembrane helix</keyword>
<keyword evidence="6" id="KW-0812">Transmembrane</keyword>
<dbReference type="GO" id="GO:0016709">
    <property type="term" value="F:oxidoreductase activity, acting on paired donors, with incorporation or reduction of molecular oxygen, NAD(P)H as one donor, and incorporation of one atom of oxygen"/>
    <property type="evidence" value="ECO:0007669"/>
    <property type="project" value="UniProtKB-ARBA"/>
</dbReference>
<keyword evidence="9" id="KW-1185">Reference proteome</keyword>
<keyword evidence="3" id="KW-0274">FAD</keyword>
<dbReference type="PRINTS" id="PR00420">
    <property type="entry name" value="RNGMNOXGNASE"/>
</dbReference>
<evidence type="ECO:0000256" key="5">
    <source>
        <dbReference type="SAM" id="MobiDB-lite"/>
    </source>
</evidence>
<keyword evidence="2" id="KW-0285">Flavoprotein</keyword>
<dbReference type="STRING" id="1314782.A0A165UA56"/>
<dbReference type="InterPro" id="IPR036188">
    <property type="entry name" value="FAD/NAD-bd_sf"/>
</dbReference>
<protein>
    <submittedName>
        <fullName evidence="8">FAD-binding monooxygenase</fullName>
    </submittedName>
</protein>
<dbReference type="GO" id="GO:0071949">
    <property type="term" value="F:FAD binding"/>
    <property type="evidence" value="ECO:0007669"/>
    <property type="project" value="InterPro"/>
</dbReference>
<feature type="domain" description="FAD-binding" evidence="7">
    <location>
        <begin position="4"/>
        <end position="346"/>
    </location>
</feature>
<evidence type="ECO:0000256" key="2">
    <source>
        <dbReference type="ARBA" id="ARBA00022630"/>
    </source>
</evidence>
<dbReference type="InterPro" id="IPR050641">
    <property type="entry name" value="RIFMO-like"/>
</dbReference>
<evidence type="ECO:0000256" key="6">
    <source>
        <dbReference type="SAM" id="Phobius"/>
    </source>
</evidence>
<dbReference type="InterPro" id="IPR002938">
    <property type="entry name" value="FAD-bd"/>
</dbReference>
<dbReference type="OrthoDB" id="2690153at2759"/>
<dbReference type="EMBL" id="KV425560">
    <property type="protein sequence ID" value="KZT27857.1"/>
    <property type="molecule type" value="Genomic_DNA"/>
</dbReference>
<keyword evidence="6" id="KW-0472">Membrane</keyword>
<dbReference type="AlphaFoldDB" id="A0A165UA56"/>
<gene>
    <name evidence="8" type="ORF">NEOLEDRAFT_65745</name>
</gene>
<evidence type="ECO:0000256" key="3">
    <source>
        <dbReference type="ARBA" id="ARBA00022827"/>
    </source>
</evidence>
<evidence type="ECO:0000256" key="4">
    <source>
        <dbReference type="ARBA" id="ARBA00023002"/>
    </source>
</evidence>
<keyword evidence="8" id="KW-0503">Monooxygenase</keyword>
<feature type="transmembrane region" description="Helical" evidence="6">
    <location>
        <begin position="6"/>
        <end position="27"/>
    </location>
</feature>
<dbReference type="Gene3D" id="3.30.70.2450">
    <property type="match status" value="1"/>
</dbReference>
<comment type="cofactor">
    <cofactor evidence="1">
        <name>FAD</name>
        <dbReference type="ChEBI" id="CHEBI:57692"/>
    </cofactor>
</comment>
<evidence type="ECO:0000259" key="7">
    <source>
        <dbReference type="Pfam" id="PF01494"/>
    </source>
</evidence>
<dbReference type="InParanoid" id="A0A165UA56"/>
<name>A0A165UA56_9AGAM</name>
<accession>A0A165UA56</accession>
<feature type="region of interest" description="Disordered" evidence="5">
    <location>
        <begin position="358"/>
        <end position="380"/>
    </location>
</feature>